<sequence>MKTPSKTAEILMNSRYFMEDENWSSLAKRVGTAIAQAEKTPALQEEWAKKFTEIIQKGEFIPASPFLMNAGVNNHLFSCYVLPVEDSLTHIY</sequence>
<dbReference type="GO" id="GO:0009263">
    <property type="term" value="P:deoxyribonucleotide biosynthetic process"/>
    <property type="evidence" value="ECO:0007669"/>
    <property type="project" value="InterPro"/>
</dbReference>
<dbReference type="SUPFAM" id="SSF51998">
    <property type="entry name" value="PFL-like glycyl radical enzymes"/>
    <property type="match status" value="1"/>
</dbReference>
<evidence type="ECO:0000259" key="5">
    <source>
        <dbReference type="Pfam" id="PF00317"/>
    </source>
</evidence>
<comment type="caution">
    <text evidence="6">The sequence shown here is derived from an EMBL/GenBank/DDBJ whole genome shotgun (WGS) entry which is preliminary data.</text>
</comment>
<dbReference type="PANTHER" id="PTHR43371">
    <property type="entry name" value="VITAMIN B12-DEPENDENT RIBONUCLEOTIDE REDUCTASE"/>
    <property type="match status" value="1"/>
</dbReference>
<evidence type="ECO:0000256" key="3">
    <source>
        <dbReference type="ARBA" id="ARBA00023002"/>
    </source>
</evidence>
<protein>
    <recommendedName>
        <fullName evidence="5">Ribonucleotide reductase large subunit N-terminal domain-containing protein</fullName>
    </recommendedName>
</protein>
<dbReference type="Pfam" id="PF00317">
    <property type="entry name" value="Ribonuc_red_lgN"/>
    <property type="match status" value="1"/>
</dbReference>
<reference evidence="6" key="1">
    <citation type="journal article" date="2015" name="Nature">
        <title>Complex archaea that bridge the gap between prokaryotes and eukaryotes.</title>
        <authorList>
            <person name="Spang A."/>
            <person name="Saw J.H."/>
            <person name="Jorgensen S.L."/>
            <person name="Zaremba-Niedzwiedzka K."/>
            <person name="Martijn J."/>
            <person name="Lind A.E."/>
            <person name="van Eijk R."/>
            <person name="Schleper C."/>
            <person name="Guy L."/>
            <person name="Ettema T.J."/>
        </authorList>
    </citation>
    <scope>NUCLEOTIDE SEQUENCE</scope>
</reference>
<keyword evidence="2" id="KW-0846">Cobalamin</keyword>
<proteinExistence type="predicted"/>
<feature type="non-terminal residue" evidence="6">
    <location>
        <position position="92"/>
    </location>
</feature>
<dbReference type="AlphaFoldDB" id="A0A0F8ZHH5"/>
<comment type="cofactor">
    <cofactor evidence="1">
        <name>adenosylcob(III)alamin</name>
        <dbReference type="ChEBI" id="CHEBI:18408"/>
    </cofactor>
</comment>
<feature type="domain" description="Ribonucleotide reductase large subunit N-terminal" evidence="5">
    <location>
        <begin position="11"/>
        <end position="74"/>
    </location>
</feature>
<gene>
    <name evidence="6" type="ORF">LCGC14_2694850</name>
</gene>
<evidence type="ECO:0000256" key="2">
    <source>
        <dbReference type="ARBA" id="ARBA00022628"/>
    </source>
</evidence>
<dbReference type="InterPro" id="IPR013509">
    <property type="entry name" value="RNR_lsu_N"/>
</dbReference>
<name>A0A0F8ZHH5_9ZZZZ</name>
<dbReference type="EMBL" id="LAZR01047857">
    <property type="protein sequence ID" value="KKK93238.1"/>
    <property type="molecule type" value="Genomic_DNA"/>
</dbReference>
<dbReference type="GO" id="GO:0031419">
    <property type="term" value="F:cobalamin binding"/>
    <property type="evidence" value="ECO:0007669"/>
    <property type="project" value="UniProtKB-KW"/>
</dbReference>
<keyword evidence="3" id="KW-0560">Oxidoreductase</keyword>
<evidence type="ECO:0000313" key="6">
    <source>
        <dbReference type="EMBL" id="KKK93238.1"/>
    </source>
</evidence>
<dbReference type="InterPro" id="IPR050862">
    <property type="entry name" value="RdRp_reductase_class-2"/>
</dbReference>
<dbReference type="GO" id="GO:0004748">
    <property type="term" value="F:ribonucleoside-diphosphate reductase activity, thioredoxin disulfide as acceptor"/>
    <property type="evidence" value="ECO:0007669"/>
    <property type="project" value="InterPro"/>
</dbReference>
<dbReference type="Gene3D" id="3.20.70.20">
    <property type="match status" value="1"/>
</dbReference>
<evidence type="ECO:0000256" key="1">
    <source>
        <dbReference type="ARBA" id="ARBA00001922"/>
    </source>
</evidence>
<evidence type="ECO:0000256" key="4">
    <source>
        <dbReference type="ARBA" id="ARBA00023285"/>
    </source>
</evidence>
<keyword evidence="4" id="KW-0170">Cobalt</keyword>
<organism evidence="6">
    <name type="scientific">marine sediment metagenome</name>
    <dbReference type="NCBI Taxonomy" id="412755"/>
    <lineage>
        <taxon>unclassified sequences</taxon>
        <taxon>metagenomes</taxon>
        <taxon>ecological metagenomes</taxon>
    </lineage>
</organism>
<dbReference type="PANTHER" id="PTHR43371:SF1">
    <property type="entry name" value="RIBONUCLEOSIDE-DIPHOSPHATE REDUCTASE"/>
    <property type="match status" value="1"/>
</dbReference>
<accession>A0A0F8ZHH5</accession>
<dbReference type="GO" id="GO:0005524">
    <property type="term" value="F:ATP binding"/>
    <property type="evidence" value="ECO:0007669"/>
    <property type="project" value="InterPro"/>
</dbReference>